<reference evidence="6" key="2">
    <citation type="submission" date="2022-06" db="UniProtKB">
        <authorList>
            <consortium name="EnsemblMetazoa"/>
        </authorList>
    </citation>
    <scope>IDENTIFICATION</scope>
    <source>
        <strain evidence="6">PS312</strain>
    </source>
</reference>
<gene>
    <name evidence="6" type="primary">WBGene00099075</name>
</gene>
<dbReference type="InterPro" id="IPR013598">
    <property type="entry name" value="Exportin-1/Importin-b-like"/>
</dbReference>
<evidence type="ECO:0000313" key="6">
    <source>
        <dbReference type="EnsemblMetazoa" id="PPA09521.1"/>
    </source>
</evidence>
<dbReference type="GO" id="GO:0005737">
    <property type="term" value="C:cytoplasm"/>
    <property type="evidence" value="ECO:0000318"/>
    <property type="project" value="GO_Central"/>
</dbReference>
<keyword evidence="4" id="KW-0653">Protein transport</keyword>
<evidence type="ECO:0000256" key="5">
    <source>
        <dbReference type="ARBA" id="ARBA00023242"/>
    </source>
</evidence>
<dbReference type="InterPro" id="IPR016024">
    <property type="entry name" value="ARM-type_fold"/>
</dbReference>
<dbReference type="PANTHER" id="PTHR11223:SF2">
    <property type="entry name" value="EXPORTIN-1"/>
    <property type="match status" value="1"/>
</dbReference>
<organism evidence="6 7">
    <name type="scientific">Pristionchus pacificus</name>
    <name type="common">Parasitic nematode worm</name>
    <dbReference type="NCBI Taxonomy" id="54126"/>
    <lineage>
        <taxon>Eukaryota</taxon>
        <taxon>Metazoa</taxon>
        <taxon>Ecdysozoa</taxon>
        <taxon>Nematoda</taxon>
        <taxon>Chromadorea</taxon>
        <taxon>Rhabditida</taxon>
        <taxon>Rhabditina</taxon>
        <taxon>Diplogasteromorpha</taxon>
        <taxon>Diplogasteroidea</taxon>
        <taxon>Neodiplogasteridae</taxon>
        <taxon>Pristionchus</taxon>
    </lineage>
</organism>
<comment type="subcellular location">
    <subcellularLocation>
        <location evidence="1">Nucleus</location>
    </subcellularLocation>
</comment>
<proteinExistence type="inferred from homology"/>
<dbReference type="InterPro" id="IPR014877">
    <property type="entry name" value="XPO1_C_dom"/>
</dbReference>
<keyword evidence="3" id="KW-0813">Transport</keyword>
<dbReference type="PROSITE" id="PS50166">
    <property type="entry name" value="IMPORTIN_B_NT"/>
    <property type="match status" value="1"/>
</dbReference>
<dbReference type="GO" id="GO:0000056">
    <property type="term" value="P:ribosomal small subunit export from nucleus"/>
    <property type="evidence" value="ECO:0000318"/>
    <property type="project" value="GO_Central"/>
</dbReference>
<dbReference type="AlphaFoldDB" id="A0A2A6C0V1"/>
<dbReference type="GO" id="GO:0006611">
    <property type="term" value="P:protein export from nucleus"/>
    <property type="evidence" value="ECO:0007669"/>
    <property type="project" value="InterPro"/>
</dbReference>
<reference evidence="7" key="1">
    <citation type="journal article" date="2008" name="Nat. Genet.">
        <title>The Pristionchus pacificus genome provides a unique perspective on nematode lifestyle and parasitism.</title>
        <authorList>
            <person name="Dieterich C."/>
            <person name="Clifton S.W."/>
            <person name="Schuster L.N."/>
            <person name="Chinwalla A."/>
            <person name="Delehaunty K."/>
            <person name="Dinkelacker I."/>
            <person name="Fulton L."/>
            <person name="Fulton R."/>
            <person name="Godfrey J."/>
            <person name="Minx P."/>
            <person name="Mitreva M."/>
            <person name="Roeseler W."/>
            <person name="Tian H."/>
            <person name="Witte H."/>
            <person name="Yang S.P."/>
            <person name="Wilson R.K."/>
            <person name="Sommer R.J."/>
        </authorList>
    </citation>
    <scope>NUCLEOTIDE SEQUENCE [LARGE SCALE GENOMIC DNA]</scope>
    <source>
        <strain evidence="7">PS312</strain>
    </source>
</reference>
<comment type="similarity">
    <text evidence="2">Belongs to the exportin family.</text>
</comment>
<dbReference type="SMART" id="SM01102">
    <property type="entry name" value="CRM1_C"/>
    <property type="match status" value="1"/>
</dbReference>
<dbReference type="EnsemblMetazoa" id="PPA09521.1">
    <property type="protein sequence ID" value="PPA09521.1"/>
    <property type="gene ID" value="WBGene00099075"/>
</dbReference>
<dbReference type="GO" id="GO:0000055">
    <property type="term" value="P:ribosomal large subunit export from nucleus"/>
    <property type="evidence" value="ECO:0000318"/>
    <property type="project" value="GO_Central"/>
</dbReference>
<dbReference type="Proteomes" id="UP000005239">
    <property type="component" value="Unassembled WGS sequence"/>
</dbReference>
<dbReference type="FunFam" id="1.25.10.10:FF:000022">
    <property type="entry name" value="protein EXPORTIN 1A"/>
    <property type="match status" value="1"/>
</dbReference>
<evidence type="ECO:0000256" key="4">
    <source>
        <dbReference type="ARBA" id="ARBA00022927"/>
    </source>
</evidence>
<dbReference type="GO" id="GO:0005634">
    <property type="term" value="C:nucleus"/>
    <property type="evidence" value="ECO:0000318"/>
    <property type="project" value="GO_Central"/>
</dbReference>
<dbReference type="Pfam" id="PF18787">
    <property type="entry name" value="CRM1_repeat_3"/>
    <property type="match status" value="1"/>
</dbReference>
<evidence type="ECO:0000256" key="3">
    <source>
        <dbReference type="ARBA" id="ARBA00022448"/>
    </source>
</evidence>
<dbReference type="OrthoDB" id="27218at2759"/>
<evidence type="ECO:0000256" key="1">
    <source>
        <dbReference type="ARBA" id="ARBA00004123"/>
    </source>
</evidence>
<dbReference type="InterPro" id="IPR045065">
    <property type="entry name" value="XPO1/5"/>
</dbReference>
<dbReference type="InterPro" id="IPR041235">
    <property type="entry name" value="Exp1_repeat_2"/>
</dbReference>
<dbReference type="Pfam" id="PF08389">
    <property type="entry name" value="Xpo1"/>
    <property type="match status" value="1"/>
</dbReference>
<dbReference type="PANTHER" id="PTHR11223">
    <property type="entry name" value="EXPORTIN 1/5"/>
    <property type="match status" value="1"/>
</dbReference>
<evidence type="ECO:0000256" key="2">
    <source>
        <dbReference type="ARBA" id="ARBA00009466"/>
    </source>
</evidence>
<protein>
    <submittedName>
        <fullName evidence="6">Xpo-1</fullName>
    </submittedName>
</protein>
<dbReference type="Pfam" id="PF18777">
    <property type="entry name" value="CRM1_repeat"/>
    <property type="match status" value="1"/>
</dbReference>
<dbReference type="Pfam" id="PF03810">
    <property type="entry name" value="IBN_N"/>
    <property type="match status" value="1"/>
</dbReference>
<dbReference type="InterPro" id="IPR041123">
    <property type="entry name" value="CRM1_repeat"/>
</dbReference>
<dbReference type="GO" id="GO:0031267">
    <property type="term" value="F:small GTPase binding"/>
    <property type="evidence" value="ECO:0007669"/>
    <property type="project" value="InterPro"/>
</dbReference>
<evidence type="ECO:0000313" key="7">
    <source>
        <dbReference type="Proteomes" id="UP000005239"/>
    </source>
</evidence>
<dbReference type="SUPFAM" id="SSF48371">
    <property type="entry name" value="ARM repeat"/>
    <property type="match status" value="1"/>
</dbReference>
<name>A0A2A6C0V1_PRIPA</name>
<keyword evidence="5" id="KW-0539">Nucleus</keyword>
<accession>A0A2A6C0V1</accession>
<dbReference type="InterPro" id="IPR011989">
    <property type="entry name" value="ARM-like"/>
</dbReference>
<dbReference type="Gene3D" id="1.25.10.10">
    <property type="entry name" value="Leucine-rich Repeat Variant"/>
    <property type="match status" value="1"/>
</dbReference>
<dbReference type="Pfam" id="PF18784">
    <property type="entry name" value="CRM1_repeat_2"/>
    <property type="match status" value="1"/>
</dbReference>
<sequence length="1158" mass="131305">MDEFPVNMDQNSGENEHENGALAEIMAQLAFIERAKKQFSEEGKFDVDLLDQVISAMNVGVGEDQRQANLLLMEVKENPSSWTKVDAILEYSKQAESKYFALQILEGTIQTRWKTLPTVQRDGIKTFIVNLVLKLSESTEEAAANALLLHKLNLVLVQIVKQDWPKNWPTFITDIVAASKTSDSICVNNMNILRLLSEEVFDFGSQNLTQAKEHHLKQQFCGQFQDVFDLCLAIFEKCYDTAMVEATLRTLHRFLSWIPVGYVFETNITELLANNFLPLEMFRSIALQCLTEIAQINITSDDVAYQQKLKAMFVTTMAEVQRLLGGVQDLNAAYKSSNDKDQKFIANLAQFLVSFLKEHSSIVEALGKHEEVREVHAYALQMLLQISEVEETEIFKICLDYWNWLTAELFRACPFPASGGTSLGGFLGMGGGFMGGQTAGTPEERRKQLYAPSLSRLRQIMICRMAKPEEVLVVENDQGEVIREVFKDTDSIALYKNMKETLVYLTHLDYKDTELKMTEKLATQVNGNEFSWKNLNTLCWAVGAISGTMSEEDEKRFLVLVIRDLLGLCEQKRGKDNKAVIASNIMYVVGQYPRFLRAHWKFLKTVINKLFEFMHETHEGVQDMACDTFIKIAIKCKRHFVITQMGEGQPFVDEMLCNLSSIICDLSPPQVHVFYEAVGTIISAQTEPSIQALLATERMVATGQLVEASGERVAEERMEALIDKLMTLPNTVWDEIIAQAETNIEALKDQEILRNMINILKTNVAACKAIGMPFACQLTRIYDALLSVYRIHSQDVSEAVKEHGEDVLTNPIVRQMRNVKREILVLLSTWVAKADDDDTVMDSFVPPLFDSILFDYQRNVAAAREPKVLSLLSIIITKLREKISPEVPRILDAVFNCTLEMINKDMEAFPEHRTGFFRLLLSLSQSCFPVFLALPEETMQFVIDAVVWAFQHSMRNVAEMGLDILKDMLTKVAMLPEEQAQPFYKNHYVQLLQHVLAVVADSNQVQVAGMTYFAEIMCLMFRALESSITVPLNPTNPGQSNIDFISDHIGNIFVQHFTNLTTDQVRVIIKGFVSFNNNIVAMKNHIRDFLVQLKEQSGEDTSDLFLEEREKEIQAAQNKKLLIPGMANPNDIADEDEMRWQDNMSGMAQIAINIEYCP</sequence>
<dbReference type="InterPro" id="IPR001494">
    <property type="entry name" value="Importin-beta_N"/>
</dbReference>
<dbReference type="Pfam" id="PF08767">
    <property type="entry name" value="CRM1_C"/>
    <property type="match status" value="1"/>
</dbReference>
<dbReference type="InterPro" id="IPR040485">
    <property type="entry name" value="XPO1_repeat_3"/>
</dbReference>
<keyword evidence="7" id="KW-1185">Reference proteome</keyword>
<accession>A0A8R1U944</accession>
<dbReference type="SMART" id="SM00913">
    <property type="entry name" value="IBN_N"/>
    <property type="match status" value="1"/>
</dbReference>
<dbReference type="GO" id="GO:0005049">
    <property type="term" value="F:nuclear export signal receptor activity"/>
    <property type="evidence" value="ECO:0000318"/>
    <property type="project" value="GO_Central"/>
</dbReference>